<dbReference type="EMBL" id="AC149576">
    <property type="protein sequence ID" value="ABN06029.1"/>
    <property type="molecule type" value="Genomic_DNA"/>
</dbReference>
<evidence type="ECO:0000313" key="1">
    <source>
        <dbReference type="EMBL" id="ABN06029.1"/>
    </source>
</evidence>
<accession>A2Q292</accession>
<reference evidence="1" key="1">
    <citation type="submission" date="2004-08" db="EMBL/GenBank/DDBJ databases">
        <authorList>
            <person name="Town C.D."/>
        </authorList>
    </citation>
    <scope>NUCLEOTIDE SEQUENCE</scope>
</reference>
<organism evidence="1">
    <name type="scientific">Medicago truncatula</name>
    <name type="common">Barrel medic</name>
    <name type="synonym">Medicago tribuloides</name>
    <dbReference type="NCBI Taxonomy" id="3880"/>
    <lineage>
        <taxon>Eukaryota</taxon>
        <taxon>Viridiplantae</taxon>
        <taxon>Streptophyta</taxon>
        <taxon>Embryophyta</taxon>
        <taxon>Tracheophyta</taxon>
        <taxon>Spermatophyta</taxon>
        <taxon>Magnoliopsida</taxon>
        <taxon>eudicotyledons</taxon>
        <taxon>Gunneridae</taxon>
        <taxon>Pentapetalae</taxon>
        <taxon>rosids</taxon>
        <taxon>fabids</taxon>
        <taxon>Fabales</taxon>
        <taxon>Fabaceae</taxon>
        <taxon>Papilionoideae</taxon>
        <taxon>50 kb inversion clade</taxon>
        <taxon>NPAAA clade</taxon>
        <taxon>Hologalegina</taxon>
        <taxon>IRL clade</taxon>
        <taxon>Trifolieae</taxon>
        <taxon>Medicago</taxon>
    </lineage>
</organism>
<sequence>MLAAKRILQYVKKGTSNIGIIYPKNAEVCLLYSDWCGHERDESKGIATVNLLSQQLNWLSVQLLMGEPNTLT</sequence>
<dbReference type="AlphaFoldDB" id="A2Q292"/>
<name>A2Q292_MEDTR</name>
<gene>
    <name evidence="1" type="ORF">MtrDRAFT_AC149576g16v2</name>
</gene>
<reference evidence="1" key="2">
    <citation type="submission" date="2007-03" db="EMBL/GenBank/DDBJ databases">
        <authorList>
            <consortium name="The International Medicago Genome Annotation Group"/>
        </authorList>
    </citation>
    <scope>NUCLEOTIDE SEQUENCE</scope>
</reference>
<protein>
    <submittedName>
        <fullName evidence="1">Uncharacterized protein</fullName>
    </submittedName>
</protein>
<proteinExistence type="predicted"/>